<dbReference type="AlphaFoldDB" id="A0A1G6UNJ6"/>
<evidence type="ECO:0000313" key="3">
    <source>
        <dbReference type="Proteomes" id="UP000199603"/>
    </source>
</evidence>
<reference evidence="2 3" key="1">
    <citation type="submission" date="2016-10" db="EMBL/GenBank/DDBJ databases">
        <authorList>
            <person name="de Groot N.N."/>
        </authorList>
    </citation>
    <scope>NUCLEOTIDE SEQUENCE [LARGE SCALE GENOMIC DNA]</scope>
    <source>
        <strain evidence="2 3">DSM 16957</strain>
    </source>
</reference>
<dbReference type="Gene3D" id="2.60.40.1190">
    <property type="match status" value="1"/>
</dbReference>
<gene>
    <name evidence="2" type="ORF">SAMN04488509_102423</name>
</gene>
<proteinExistence type="predicted"/>
<name>A0A1G6UNJ6_9GAMM</name>
<protein>
    <submittedName>
        <fullName evidence="2">Carbohydrate family 9 binding domain-like</fullName>
    </submittedName>
</protein>
<accession>A0A1G6UNJ6</accession>
<dbReference type="GO" id="GO:0030246">
    <property type="term" value="F:carbohydrate binding"/>
    <property type="evidence" value="ECO:0007669"/>
    <property type="project" value="InterPro"/>
</dbReference>
<dbReference type="GO" id="GO:0016052">
    <property type="term" value="P:carbohydrate catabolic process"/>
    <property type="evidence" value="ECO:0007669"/>
    <property type="project" value="InterPro"/>
</dbReference>
<evidence type="ECO:0000259" key="1">
    <source>
        <dbReference type="Pfam" id="PF06452"/>
    </source>
</evidence>
<sequence length="215" mass="23805">MLDGRADESSWSVADWHPLSHVLVGTPVSDEADFSGRYRLLWREDALYLLAEIRDDVLSDGSADPLLDYWADDALEILIDEDASGGGHKANHSAFAYHIALDGEVVDMGEDGQPLRLIEHVESTWRRSPAAPHSLLWEARIRIYPDPAALTPAADWQPRALKASEIMGFSLAYCDSDAPGERRRLIADVEVEAVDGDRNRLYLDAGVFGRIALLP</sequence>
<evidence type="ECO:0000313" key="2">
    <source>
        <dbReference type="EMBL" id="SDD42948.1"/>
    </source>
</evidence>
<dbReference type="Proteomes" id="UP000199603">
    <property type="component" value="Unassembled WGS sequence"/>
</dbReference>
<dbReference type="GO" id="GO:0004553">
    <property type="term" value="F:hydrolase activity, hydrolyzing O-glycosyl compounds"/>
    <property type="evidence" value="ECO:0007669"/>
    <property type="project" value="InterPro"/>
</dbReference>
<dbReference type="EMBL" id="FNAG01000002">
    <property type="protein sequence ID" value="SDD42948.1"/>
    <property type="molecule type" value="Genomic_DNA"/>
</dbReference>
<dbReference type="Pfam" id="PF06452">
    <property type="entry name" value="CBM9_1"/>
    <property type="match status" value="1"/>
</dbReference>
<dbReference type="STRING" id="265719.SAMN04488509_102423"/>
<organism evidence="2 3">
    <name type="scientific">Aquimonas voraii</name>
    <dbReference type="NCBI Taxonomy" id="265719"/>
    <lineage>
        <taxon>Bacteria</taxon>
        <taxon>Pseudomonadati</taxon>
        <taxon>Pseudomonadota</taxon>
        <taxon>Gammaproteobacteria</taxon>
        <taxon>Lysobacterales</taxon>
        <taxon>Lysobacteraceae</taxon>
        <taxon>Aquimonas</taxon>
    </lineage>
</organism>
<dbReference type="InterPro" id="IPR010502">
    <property type="entry name" value="Carb-bd_dom_fam9"/>
</dbReference>
<feature type="domain" description="Carbohydrate-binding" evidence="1">
    <location>
        <begin position="2"/>
        <end position="213"/>
    </location>
</feature>
<dbReference type="SUPFAM" id="SSF49344">
    <property type="entry name" value="CBD9-like"/>
    <property type="match status" value="1"/>
</dbReference>
<keyword evidence="3" id="KW-1185">Reference proteome</keyword>